<organism evidence="1 2">
    <name type="scientific">Shewanella surugensis</name>
    <dbReference type="NCBI Taxonomy" id="212020"/>
    <lineage>
        <taxon>Bacteria</taxon>
        <taxon>Pseudomonadati</taxon>
        <taxon>Pseudomonadota</taxon>
        <taxon>Gammaproteobacteria</taxon>
        <taxon>Alteromonadales</taxon>
        <taxon>Shewanellaceae</taxon>
        <taxon>Shewanella</taxon>
    </lineage>
</organism>
<protein>
    <submittedName>
        <fullName evidence="1">Uncharacterized protein</fullName>
    </submittedName>
</protein>
<sequence>MSGVSDHLRSIAFDIFVKWAMSSQELNFKIKGCWFGCEEFDIFERSLSQLMTKDNGSATLFDLSHNPIIFLKTDDVVLMIEIFFLDALDKGCFKLSAKSHSIELSEIRDKLALFDKCW</sequence>
<keyword evidence="2" id="KW-1185">Reference proteome</keyword>
<comment type="caution">
    <text evidence="1">The sequence shown here is derived from an EMBL/GenBank/DDBJ whole genome shotgun (WGS) entry which is preliminary data.</text>
</comment>
<dbReference type="EMBL" id="JAKIKS010000078">
    <property type="protein sequence ID" value="MCL1126202.1"/>
    <property type="molecule type" value="Genomic_DNA"/>
</dbReference>
<name>A0ABT0LER6_9GAMM</name>
<dbReference type="RefSeq" id="WP_248941592.1">
    <property type="nucleotide sequence ID" value="NZ_JAKIKS010000078.1"/>
</dbReference>
<dbReference type="Proteomes" id="UP001203423">
    <property type="component" value="Unassembled WGS sequence"/>
</dbReference>
<reference evidence="1 2" key="1">
    <citation type="submission" date="2022-01" db="EMBL/GenBank/DDBJ databases">
        <title>Whole genome-based taxonomy of the Shewanellaceae.</title>
        <authorList>
            <person name="Martin-Rodriguez A.J."/>
        </authorList>
    </citation>
    <scope>NUCLEOTIDE SEQUENCE [LARGE SCALE GENOMIC DNA]</scope>
    <source>
        <strain evidence="1 2">DSM 17177</strain>
    </source>
</reference>
<evidence type="ECO:0000313" key="2">
    <source>
        <dbReference type="Proteomes" id="UP001203423"/>
    </source>
</evidence>
<accession>A0ABT0LER6</accession>
<proteinExistence type="predicted"/>
<gene>
    <name evidence="1" type="ORF">L2764_17390</name>
</gene>
<evidence type="ECO:0000313" key="1">
    <source>
        <dbReference type="EMBL" id="MCL1126202.1"/>
    </source>
</evidence>